<dbReference type="Proteomes" id="UP000242715">
    <property type="component" value="Unassembled WGS sequence"/>
</dbReference>
<protein>
    <submittedName>
        <fullName evidence="2">Uncharacterized protein</fullName>
    </submittedName>
</protein>
<gene>
    <name evidence="2" type="ORF">TSUD_159290</name>
</gene>
<accession>A0A2Z6MAH8</accession>
<proteinExistence type="predicted"/>
<feature type="compositionally biased region" description="Basic and acidic residues" evidence="1">
    <location>
        <begin position="167"/>
        <end position="177"/>
    </location>
</feature>
<dbReference type="AlphaFoldDB" id="A0A2Z6MAH8"/>
<reference evidence="3" key="1">
    <citation type="journal article" date="2017" name="Front. Plant Sci.">
        <title>Climate Clever Clovers: New Paradigm to Reduce the Environmental Footprint of Ruminants by Breeding Low Methanogenic Forages Utilizing Haplotype Variation.</title>
        <authorList>
            <person name="Kaur P."/>
            <person name="Appels R."/>
            <person name="Bayer P.E."/>
            <person name="Keeble-Gagnere G."/>
            <person name="Wang J."/>
            <person name="Hirakawa H."/>
            <person name="Shirasawa K."/>
            <person name="Vercoe P."/>
            <person name="Stefanova K."/>
            <person name="Durmic Z."/>
            <person name="Nichols P."/>
            <person name="Revell C."/>
            <person name="Isobe S.N."/>
            <person name="Edwards D."/>
            <person name="Erskine W."/>
        </authorList>
    </citation>
    <scope>NUCLEOTIDE SEQUENCE [LARGE SCALE GENOMIC DNA]</scope>
    <source>
        <strain evidence="3">cv. Daliak</strain>
    </source>
</reference>
<evidence type="ECO:0000313" key="2">
    <source>
        <dbReference type="EMBL" id="GAU28648.1"/>
    </source>
</evidence>
<organism evidence="2 3">
    <name type="scientific">Trifolium subterraneum</name>
    <name type="common">Subterranean clover</name>
    <dbReference type="NCBI Taxonomy" id="3900"/>
    <lineage>
        <taxon>Eukaryota</taxon>
        <taxon>Viridiplantae</taxon>
        <taxon>Streptophyta</taxon>
        <taxon>Embryophyta</taxon>
        <taxon>Tracheophyta</taxon>
        <taxon>Spermatophyta</taxon>
        <taxon>Magnoliopsida</taxon>
        <taxon>eudicotyledons</taxon>
        <taxon>Gunneridae</taxon>
        <taxon>Pentapetalae</taxon>
        <taxon>rosids</taxon>
        <taxon>fabids</taxon>
        <taxon>Fabales</taxon>
        <taxon>Fabaceae</taxon>
        <taxon>Papilionoideae</taxon>
        <taxon>50 kb inversion clade</taxon>
        <taxon>NPAAA clade</taxon>
        <taxon>Hologalegina</taxon>
        <taxon>IRL clade</taxon>
        <taxon>Trifolieae</taxon>
        <taxon>Trifolium</taxon>
    </lineage>
</organism>
<sequence length="196" mass="21487">MKNDQRSLTIGRKLGWAGMVGTTRMQQAVLSVTRTRALEVNERKGGVNVNVRTGLNEQERMGTVANVVGKGAGLEEVVRVGEVVVRSGERKAAVDNTGVPVVEDELNLGIKVQCPIEREVSGTSLYVRKYMDMFVEKFANGMEEDDGPAFQKFVEEHTHNQSTYSVNKDEPVKEVAPDQKLPSSEEDPPLDVAVTG</sequence>
<name>A0A2Z6MAH8_TRISU</name>
<evidence type="ECO:0000256" key="1">
    <source>
        <dbReference type="SAM" id="MobiDB-lite"/>
    </source>
</evidence>
<evidence type="ECO:0000313" key="3">
    <source>
        <dbReference type="Proteomes" id="UP000242715"/>
    </source>
</evidence>
<feature type="region of interest" description="Disordered" evidence="1">
    <location>
        <begin position="157"/>
        <end position="196"/>
    </location>
</feature>
<dbReference type="EMBL" id="DF973377">
    <property type="protein sequence ID" value="GAU28648.1"/>
    <property type="molecule type" value="Genomic_DNA"/>
</dbReference>
<keyword evidence="3" id="KW-1185">Reference proteome</keyword>